<evidence type="ECO:0000313" key="1">
    <source>
        <dbReference type="EMBL" id="WGZ96247.1"/>
    </source>
</evidence>
<dbReference type="Proteomes" id="UP001301326">
    <property type="component" value="Chromosome"/>
</dbReference>
<protein>
    <recommendedName>
        <fullName evidence="2">Transposase IS4-like domain-containing protein</fullName>
    </recommendedName>
</protein>
<dbReference type="InterPro" id="IPR012337">
    <property type="entry name" value="RNaseH-like_sf"/>
</dbReference>
<evidence type="ECO:0008006" key="2">
    <source>
        <dbReference type="Google" id="ProtNLM"/>
    </source>
</evidence>
<dbReference type="EMBL" id="CP124756">
    <property type="protein sequence ID" value="WGZ96247.1"/>
    <property type="molecule type" value="Genomic_DNA"/>
</dbReference>
<name>A0AA95HFD7_9GAMM</name>
<organism evidence="1">
    <name type="scientific">Candidatus Thiothrix putei</name>
    <dbReference type="NCBI Taxonomy" id="3080811"/>
    <lineage>
        <taxon>Bacteria</taxon>
        <taxon>Pseudomonadati</taxon>
        <taxon>Pseudomonadota</taxon>
        <taxon>Gammaproteobacteria</taxon>
        <taxon>Thiotrichales</taxon>
        <taxon>Thiotrichaceae</taxon>
        <taxon>Thiothrix</taxon>
    </lineage>
</organism>
<reference evidence="1" key="2">
    <citation type="submission" date="2023-04" db="EMBL/GenBank/DDBJ databases">
        <authorList>
            <person name="Beletskiy A.V."/>
            <person name="Mardanov A.V."/>
            <person name="Ravin N.V."/>
        </authorList>
    </citation>
    <scope>NUCLEOTIDE SEQUENCE</scope>
    <source>
        <strain evidence="1">GKL-02</strain>
    </source>
</reference>
<dbReference type="KEGG" id="tput:QJT81_09850"/>
<accession>A0AA95HFD7</accession>
<reference evidence="1" key="1">
    <citation type="journal article" date="2023" name="Int. J. Mol. Sci.">
        <title>Metagenomics Revealed a New Genus 'Candidatus Thiocaldithrix dubininis' gen. nov., sp. nov. and a New Species 'Candidatus Thiothrix putei' sp. nov. in the Family Thiotrichaceae, Some Members of Which Have Traits of Both Na+- and H+-Motive Energetics.</title>
        <authorList>
            <person name="Ravin N.V."/>
            <person name="Muntyan M.S."/>
            <person name="Smolyakov D.D."/>
            <person name="Rudenko T.S."/>
            <person name="Beletsky A.V."/>
            <person name="Mardanov A.V."/>
            <person name="Grabovich M.Y."/>
        </authorList>
    </citation>
    <scope>NUCLEOTIDE SEQUENCE</scope>
    <source>
        <strain evidence="1">GKL-02</strain>
    </source>
</reference>
<dbReference type="SUPFAM" id="SSF53098">
    <property type="entry name" value="Ribonuclease H-like"/>
    <property type="match status" value="1"/>
</dbReference>
<proteinExistence type="predicted"/>
<sequence>MLKWSLTLVLWEAFDHADFFREVTLCIYGKEESVRLMSHTLWWKPLGQPLQFVWAVTSRGPILLMCSDLVLDAETILTLYCRRTRIETLFDALKNTMGAFRFHFWSRYLPRHSRRPTANRHLKAPQAQHLPTVVACWQAMETFVLCACIATGLLQLFSLKYHEGLWKQQVLYLRTRSRELPSENTVRQILAPLLARQLLRSPPKAFWWRINAAVNGDEDDDRQT</sequence>
<dbReference type="AlphaFoldDB" id="A0AA95HFD7"/>
<gene>
    <name evidence="1" type="ORF">QJT81_09850</name>
</gene>